<dbReference type="Proteomes" id="UP000261174">
    <property type="component" value="Unassembled WGS sequence"/>
</dbReference>
<protein>
    <submittedName>
        <fullName evidence="1">Uncharacterized protein</fullName>
    </submittedName>
</protein>
<keyword evidence="2" id="KW-1185">Reference proteome</keyword>
<sequence>MQELGKGLIVGLENGVYSADYLRKVDVLVAVRFGYRRVEQASKKHRRRRGLKVEKKKATTFVIAFSFLW</sequence>
<name>A0A3E1P5W6_9BACT</name>
<reference evidence="1 2" key="1">
    <citation type="submission" date="2018-08" db="EMBL/GenBank/DDBJ databases">
        <title>Chitinophaga sp. K20C18050901, a novel bacterium isolated from forest soil.</title>
        <authorList>
            <person name="Wang C."/>
        </authorList>
    </citation>
    <scope>NUCLEOTIDE SEQUENCE [LARGE SCALE GENOMIC DNA]</scope>
    <source>
        <strain evidence="1 2">K20C18050901</strain>
    </source>
</reference>
<dbReference type="EMBL" id="QTJV01000002">
    <property type="protein sequence ID" value="RFM35585.1"/>
    <property type="molecule type" value="Genomic_DNA"/>
</dbReference>
<comment type="caution">
    <text evidence="1">The sequence shown here is derived from an EMBL/GenBank/DDBJ whole genome shotgun (WGS) entry which is preliminary data.</text>
</comment>
<dbReference type="AlphaFoldDB" id="A0A3E1P5W6"/>
<evidence type="ECO:0000313" key="1">
    <source>
        <dbReference type="EMBL" id="RFM35585.1"/>
    </source>
</evidence>
<accession>A0A3E1P5W6</accession>
<gene>
    <name evidence="1" type="ORF">DXN04_09405</name>
</gene>
<organism evidence="1 2">
    <name type="scientific">Chitinophaga silvisoli</name>
    <dbReference type="NCBI Taxonomy" id="2291814"/>
    <lineage>
        <taxon>Bacteria</taxon>
        <taxon>Pseudomonadati</taxon>
        <taxon>Bacteroidota</taxon>
        <taxon>Chitinophagia</taxon>
        <taxon>Chitinophagales</taxon>
        <taxon>Chitinophagaceae</taxon>
        <taxon>Chitinophaga</taxon>
    </lineage>
</organism>
<proteinExistence type="predicted"/>
<evidence type="ECO:0000313" key="2">
    <source>
        <dbReference type="Proteomes" id="UP000261174"/>
    </source>
</evidence>